<evidence type="ECO:0000313" key="12">
    <source>
        <dbReference type="Proteomes" id="UP001589568"/>
    </source>
</evidence>
<comment type="caution">
    <text evidence="11">The sequence shown here is derived from an EMBL/GenBank/DDBJ whole genome shotgun (WGS) entry which is preliminary data.</text>
</comment>
<evidence type="ECO:0000259" key="9">
    <source>
        <dbReference type="Pfam" id="PF00107"/>
    </source>
</evidence>
<dbReference type="Gene3D" id="3.90.180.10">
    <property type="entry name" value="Medium-chain alcohol dehydrogenases, catalytic domain"/>
    <property type="match status" value="1"/>
</dbReference>
<accession>A0ABV5NJM1</accession>
<dbReference type="EMBL" id="JBHMCF010000011">
    <property type="protein sequence ID" value="MFB9470503.1"/>
    <property type="molecule type" value="Genomic_DNA"/>
</dbReference>
<dbReference type="Pfam" id="PF00107">
    <property type="entry name" value="ADH_zinc_N"/>
    <property type="match status" value="1"/>
</dbReference>
<dbReference type="PANTHER" id="PTHR42940:SF8">
    <property type="entry name" value="VACUOLAR PROTEIN SORTING-ASSOCIATED PROTEIN 11"/>
    <property type="match status" value="1"/>
</dbReference>
<dbReference type="Proteomes" id="UP001589568">
    <property type="component" value="Unassembled WGS sequence"/>
</dbReference>
<evidence type="ECO:0000256" key="7">
    <source>
        <dbReference type="ARBA" id="ARBA00049164"/>
    </source>
</evidence>
<keyword evidence="5" id="KW-0862">Zinc</keyword>
<evidence type="ECO:0000256" key="2">
    <source>
        <dbReference type="ARBA" id="ARBA00008072"/>
    </source>
</evidence>
<protein>
    <recommendedName>
        <fullName evidence="3">alcohol dehydrogenase</fullName>
        <ecNumber evidence="3">1.1.1.1</ecNumber>
    </recommendedName>
</protein>
<organism evidence="11 12">
    <name type="scientific">Nonomuraea salmonea</name>
    <dbReference type="NCBI Taxonomy" id="46181"/>
    <lineage>
        <taxon>Bacteria</taxon>
        <taxon>Bacillati</taxon>
        <taxon>Actinomycetota</taxon>
        <taxon>Actinomycetes</taxon>
        <taxon>Streptosporangiales</taxon>
        <taxon>Streptosporangiaceae</taxon>
        <taxon>Nonomuraea</taxon>
    </lineage>
</organism>
<evidence type="ECO:0000259" key="10">
    <source>
        <dbReference type="Pfam" id="PF08240"/>
    </source>
</evidence>
<dbReference type="InterPro" id="IPR013149">
    <property type="entry name" value="ADH-like_C"/>
</dbReference>
<evidence type="ECO:0000256" key="4">
    <source>
        <dbReference type="ARBA" id="ARBA00022723"/>
    </source>
</evidence>
<evidence type="ECO:0000256" key="8">
    <source>
        <dbReference type="ARBA" id="ARBA00049243"/>
    </source>
</evidence>
<dbReference type="RefSeq" id="WP_345409726.1">
    <property type="nucleotide sequence ID" value="NZ_JBHMCF010000011.1"/>
</dbReference>
<evidence type="ECO:0000256" key="1">
    <source>
        <dbReference type="ARBA" id="ARBA00001947"/>
    </source>
</evidence>
<dbReference type="Pfam" id="PF08240">
    <property type="entry name" value="ADH_N"/>
    <property type="match status" value="1"/>
</dbReference>
<dbReference type="InterPro" id="IPR036291">
    <property type="entry name" value="NAD(P)-bd_dom_sf"/>
</dbReference>
<comment type="similarity">
    <text evidence="2">Belongs to the zinc-containing alcohol dehydrogenase family.</text>
</comment>
<dbReference type="SUPFAM" id="SSF50129">
    <property type="entry name" value="GroES-like"/>
    <property type="match status" value="1"/>
</dbReference>
<evidence type="ECO:0000313" key="11">
    <source>
        <dbReference type="EMBL" id="MFB9470503.1"/>
    </source>
</evidence>
<dbReference type="NCBIfam" id="TIGR02822">
    <property type="entry name" value="adh_fam_2"/>
    <property type="match status" value="1"/>
</dbReference>
<comment type="cofactor">
    <cofactor evidence="1">
        <name>Zn(2+)</name>
        <dbReference type="ChEBI" id="CHEBI:29105"/>
    </cofactor>
</comment>
<comment type="catalytic activity">
    <reaction evidence="8">
        <text>a primary alcohol + NAD(+) = an aldehyde + NADH + H(+)</text>
        <dbReference type="Rhea" id="RHEA:10736"/>
        <dbReference type="ChEBI" id="CHEBI:15378"/>
        <dbReference type="ChEBI" id="CHEBI:15734"/>
        <dbReference type="ChEBI" id="CHEBI:17478"/>
        <dbReference type="ChEBI" id="CHEBI:57540"/>
        <dbReference type="ChEBI" id="CHEBI:57945"/>
        <dbReference type="EC" id="1.1.1.1"/>
    </reaction>
</comment>
<comment type="catalytic activity">
    <reaction evidence="7">
        <text>a secondary alcohol + NAD(+) = a ketone + NADH + H(+)</text>
        <dbReference type="Rhea" id="RHEA:10740"/>
        <dbReference type="ChEBI" id="CHEBI:15378"/>
        <dbReference type="ChEBI" id="CHEBI:17087"/>
        <dbReference type="ChEBI" id="CHEBI:35681"/>
        <dbReference type="ChEBI" id="CHEBI:57540"/>
        <dbReference type="ChEBI" id="CHEBI:57945"/>
        <dbReference type="EC" id="1.1.1.1"/>
    </reaction>
</comment>
<keyword evidence="4" id="KW-0479">Metal-binding</keyword>
<keyword evidence="12" id="KW-1185">Reference proteome</keyword>
<evidence type="ECO:0000256" key="5">
    <source>
        <dbReference type="ARBA" id="ARBA00022833"/>
    </source>
</evidence>
<name>A0ABV5NJM1_9ACTN</name>
<gene>
    <name evidence="11" type="ORF">ACFFR3_13360</name>
</gene>
<dbReference type="InterPro" id="IPR011032">
    <property type="entry name" value="GroES-like_sf"/>
</dbReference>
<keyword evidence="6" id="KW-0560">Oxidoreductase</keyword>
<dbReference type="SUPFAM" id="SSF51735">
    <property type="entry name" value="NAD(P)-binding Rossmann-fold domains"/>
    <property type="match status" value="1"/>
</dbReference>
<dbReference type="InterPro" id="IPR013154">
    <property type="entry name" value="ADH-like_N"/>
</dbReference>
<feature type="domain" description="Alcohol dehydrogenase-like C-terminal" evidence="9">
    <location>
        <begin position="172"/>
        <end position="284"/>
    </location>
</feature>
<dbReference type="EC" id="1.1.1.1" evidence="3"/>
<dbReference type="CDD" id="cd08298">
    <property type="entry name" value="CAD2"/>
    <property type="match status" value="1"/>
</dbReference>
<dbReference type="InterPro" id="IPR014187">
    <property type="entry name" value="ADH_Zn_typ-2"/>
</dbReference>
<sequence>MRAWVVERPGPITSGPLRLIEREAPVPGPGEVLVKVEACAVCRTDLHLAEGDLEPRRPRTTPGHQVVGRIEGTGRRVGVAWLRSTCGRCRYCRRGMENLCPASTYTGWDADGGYAEYLVAREDYVYPLPGDRPAEWLAPLLCAGIIGYRALARCDLPQEGRLGIYGFGSSAHLTAQAAIARGATLHVVTRSEQARRLALELGAASADAHRPPEPLDAAILFAPVGTLVPPALEALDRGGTLAVAGIHLTDVPALDYDRHLFQERTLRSVTANTRADGHAYLELALSHPPRVSAVAYPFEEADRALSDLAADRVNGAAVLVLT</sequence>
<feature type="domain" description="Alcohol dehydrogenase-like N-terminal" evidence="10">
    <location>
        <begin position="28"/>
        <end position="129"/>
    </location>
</feature>
<reference evidence="11 12" key="1">
    <citation type="submission" date="2024-09" db="EMBL/GenBank/DDBJ databases">
        <authorList>
            <person name="Sun Q."/>
            <person name="Mori K."/>
        </authorList>
    </citation>
    <scope>NUCLEOTIDE SEQUENCE [LARGE SCALE GENOMIC DNA]</scope>
    <source>
        <strain evidence="11 12">JCM 3324</strain>
    </source>
</reference>
<evidence type="ECO:0000256" key="3">
    <source>
        <dbReference type="ARBA" id="ARBA00013190"/>
    </source>
</evidence>
<dbReference type="Gene3D" id="3.40.50.720">
    <property type="entry name" value="NAD(P)-binding Rossmann-like Domain"/>
    <property type="match status" value="1"/>
</dbReference>
<proteinExistence type="inferred from homology"/>
<evidence type="ECO:0000256" key="6">
    <source>
        <dbReference type="ARBA" id="ARBA00023002"/>
    </source>
</evidence>
<dbReference type="PANTHER" id="PTHR42940">
    <property type="entry name" value="ALCOHOL DEHYDROGENASE 1-RELATED"/>
    <property type="match status" value="1"/>
</dbReference>